<comment type="similarity">
    <text evidence="1">Belongs to the complex I LYR family. LYRM9 subfamily.</text>
</comment>
<accession>A0AAW2RWQ2</accession>
<dbReference type="Pfam" id="PF04450">
    <property type="entry name" value="BSP"/>
    <property type="match status" value="1"/>
</dbReference>
<dbReference type="CDD" id="cd20269">
    <property type="entry name" value="Complex1_LYR_LYRM9"/>
    <property type="match status" value="1"/>
</dbReference>
<protein>
    <submittedName>
        <fullName evidence="3">LYR motif-containing protein</fullName>
    </submittedName>
</protein>
<dbReference type="PANTHER" id="PTHR33321">
    <property type="match status" value="1"/>
</dbReference>
<sequence length="255" mass="29468">MVYREMHKALRAYGEVLRLVRRLPQDTRAYYAKYARENFVNYRDVDPNDAAALNELLNRTYTHSLWVLNKYSLDESVAEKKKKKESSHEKPHLRFLSAANSNTFSVHIRDRKNVQVVKLFIHQFDGAEAITYGEMINVSAIYLAGYKGNLKWEFTSLLHHEMTHVFQWNGEGHTPVGLVEGIADYMILKSGYYPPGFAKPGQGERWDQGYDFTARFLEYCDGLKPGFVAELNKMMRHNYSEDFGVDREAGRPALG</sequence>
<dbReference type="AlphaFoldDB" id="A0AAW2RWQ2"/>
<dbReference type="PANTHER" id="PTHR33321:SF15">
    <property type="entry name" value="PLANT BASIC SECRETORY PROTEIN (BSP) FAMILY PROTEIN"/>
    <property type="match status" value="1"/>
</dbReference>
<dbReference type="Pfam" id="PF05347">
    <property type="entry name" value="Complex1_LYR"/>
    <property type="match status" value="1"/>
</dbReference>
<gene>
    <name evidence="3" type="ORF">Sradi_2821300</name>
</gene>
<reference evidence="3" key="2">
    <citation type="journal article" date="2024" name="Plant">
        <title>Genomic evolution and insights into agronomic trait innovations of Sesamum species.</title>
        <authorList>
            <person name="Miao H."/>
            <person name="Wang L."/>
            <person name="Qu L."/>
            <person name="Liu H."/>
            <person name="Sun Y."/>
            <person name="Le M."/>
            <person name="Wang Q."/>
            <person name="Wei S."/>
            <person name="Zheng Y."/>
            <person name="Lin W."/>
            <person name="Duan Y."/>
            <person name="Cao H."/>
            <person name="Xiong S."/>
            <person name="Wang X."/>
            <person name="Wei L."/>
            <person name="Li C."/>
            <person name="Ma Q."/>
            <person name="Ju M."/>
            <person name="Zhao R."/>
            <person name="Li G."/>
            <person name="Mu C."/>
            <person name="Tian Q."/>
            <person name="Mei H."/>
            <person name="Zhang T."/>
            <person name="Gao T."/>
            <person name="Zhang H."/>
        </authorList>
    </citation>
    <scope>NUCLEOTIDE SEQUENCE</scope>
    <source>
        <strain evidence="3">G02</strain>
    </source>
</reference>
<evidence type="ECO:0000313" key="3">
    <source>
        <dbReference type="EMBL" id="KAL0384270.1"/>
    </source>
</evidence>
<dbReference type="EMBL" id="JACGWJ010000012">
    <property type="protein sequence ID" value="KAL0384270.1"/>
    <property type="molecule type" value="Genomic_DNA"/>
</dbReference>
<evidence type="ECO:0000256" key="1">
    <source>
        <dbReference type="ARBA" id="ARBA00025757"/>
    </source>
</evidence>
<dbReference type="InterPro" id="IPR045291">
    <property type="entry name" value="Complex1_LYR_LYRM9"/>
</dbReference>
<proteinExistence type="inferred from homology"/>
<evidence type="ECO:0000259" key="2">
    <source>
        <dbReference type="Pfam" id="PF05347"/>
    </source>
</evidence>
<organism evidence="3">
    <name type="scientific">Sesamum radiatum</name>
    <name type="common">Black benniseed</name>
    <dbReference type="NCBI Taxonomy" id="300843"/>
    <lineage>
        <taxon>Eukaryota</taxon>
        <taxon>Viridiplantae</taxon>
        <taxon>Streptophyta</taxon>
        <taxon>Embryophyta</taxon>
        <taxon>Tracheophyta</taxon>
        <taxon>Spermatophyta</taxon>
        <taxon>Magnoliopsida</taxon>
        <taxon>eudicotyledons</taxon>
        <taxon>Gunneridae</taxon>
        <taxon>Pentapetalae</taxon>
        <taxon>asterids</taxon>
        <taxon>lamiids</taxon>
        <taxon>Lamiales</taxon>
        <taxon>Pedaliaceae</taxon>
        <taxon>Sesamum</taxon>
    </lineage>
</organism>
<dbReference type="InterPro" id="IPR007541">
    <property type="entry name" value="Uncharacterised_BSP"/>
</dbReference>
<dbReference type="InterPro" id="IPR008011">
    <property type="entry name" value="Complex1_LYR_dom"/>
</dbReference>
<comment type="caution">
    <text evidence="3">The sequence shown here is derived from an EMBL/GenBank/DDBJ whole genome shotgun (WGS) entry which is preliminary data.</text>
</comment>
<reference evidence="3" key="1">
    <citation type="submission" date="2020-06" db="EMBL/GenBank/DDBJ databases">
        <authorList>
            <person name="Li T."/>
            <person name="Hu X."/>
            <person name="Zhang T."/>
            <person name="Song X."/>
            <person name="Zhang H."/>
            <person name="Dai N."/>
            <person name="Sheng W."/>
            <person name="Hou X."/>
            <person name="Wei L."/>
        </authorList>
    </citation>
    <scope>NUCLEOTIDE SEQUENCE</scope>
    <source>
        <strain evidence="3">G02</strain>
        <tissue evidence="3">Leaf</tissue>
    </source>
</reference>
<feature type="domain" description="Complex 1 LYR protein" evidence="2">
    <location>
        <begin position="9"/>
        <end position="61"/>
    </location>
</feature>
<name>A0AAW2RWQ2_SESRA</name>